<accession>A0A239LDJ6</accession>
<organism evidence="2 3">
    <name type="scientific">Tropicimonas sediminicola</name>
    <dbReference type="NCBI Taxonomy" id="1031541"/>
    <lineage>
        <taxon>Bacteria</taxon>
        <taxon>Pseudomonadati</taxon>
        <taxon>Pseudomonadota</taxon>
        <taxon>Alphaproteobacteria</taxon>
        <taxon>Rhodobacterales</taxon>
        <taxon>Roseobacteraceae</taxon>
        <taxon>Tropicimonas</taxon>
    </lineage>
</organism>
<dbReference type="Gene3D" id="3.90.79.10">
    <property type="entry name" value="Nucleoside Triphosphate Pyrophosphohydrolase"/>
    <property type="match status" value="1"/>
</dbReference>
<evidence type="ECO:0000313" key="2">
    <source>
        <dbReference type="EMBL" id="SNT27988.1"/>
    </source>
</evidence>
<evidence type="ECO:0000313" key="3">
    <source>
        <dbReference type="Proteomes" id="UP000198426"/>
    </source>
</evidence>
<dbReference type="AlphaFoldDB" id="A0A239LDJ6"/>
<protein>
    <submittedName>
        <fullName evidence="2">ADP-ribose pyrophosphatase YjhB, NUDIX family</fullName>
    </submittedName>
</protein>
<dbReference type="InterPro" id="IPR015797">
    <property type="entry name" value="NUDIX_hydrolase-like_dom_sf"/>
</dbReference>
<dbReference type="RefSeq" id="WP_089234869.1">
    <property type="nucleotide sequence ID" value="NZ_FZOY01000009.1"/>
</dbReference>
<proteinExistence type="predicted"/>
<dbReference type="PANTHER" id="PTHR43736">
    <property type="entry name" value="ADP-RIBOSE PYROPHOSPHATASE"/>
    <property type="match status" value="1"/>
</dbReference>
<keyword evidence="3" id="KW-1185">Reference proteome</keyword>
<reference evidence="2 3" key="1">
    <citation type="submission" date="2017-06" db="EMBL/GenBank/DDBJ databases">
        <authorList>
            <person name="Kim H.J."/>
            <person name="Triplett B.A."/>
        </authorList>
    </citation>
    <scope>NUCLEOTIDE SEQUENCE [LARGE SCALE GENOMIC DNA]</scope>
    <source>
        <strain evidence="2 3">DSM 29339</strain>
    </source>
</reference>
<dbReference type="PANTHER" id="PTHR43736:SF1">
    <property type="entry name" value="DIHYDRONEOPTERIN TRIPHOSPHATE DIPHOSPHATASE"/>
    <property type="match status" value="1"/>
</dbReference>
<dbReference type="Pfam" id="PF00293">
    <property type="entry name" value="NUDIX"/>
    <property type="match status" value="1"/>
</dbReference>
<dbReference type="SUPFAM" id="SSF55811">
    <property type="entry name" value="Nudix"/>
    <property type="match status" value="1"/>
</dbReference>
<name>A0A239LDJ6_9RHOB</name>
<evidence type="ECO:0000259" key="1">
    <source>
        <dbReference type="PROSITE" id="PS51462"/>
    </source>
</evidence>
<sequence length="149" mass="16282">MASFLAPIRPTVRAVIFREGKLLVQVKIKQGAPEYLTLPGGKQEPGETMQSSLARECLEEVGADVIVGRLLHVAEVFKPKDLGTRHQVEMLFACEVGPDYTPRVGHHPDPSQIDTIWASPLDHADRFRPAFALHLASGDAPVYLGAFDG</sequence>
<gene>
    <name evidence="2" type="ORF">SAMN05421757_109123</name>
</gene>
<dbReference type="PROSITE" id="PS51462">
    <property type="entry name" value="NUDIX"/>
    <property type="match status" value="1"/>
</dbReference>
<feature type="domain" description="Nudix hydrolase" evidence="1">
    <location>
        <begin position="7"/>
        <end position="148"/>
    </location>
</feature>
<dbReference type="EMBL" id="FZOY01000009">
    <property type="protein sequence ID" value="SNT27988.1"/>
    <property type="molecule type" value="Genomic_DNA"/>
</dbReference>
<dbReference type="GO" id="GO:0003824">
    <property type="term" value="F:catalytic activity"/>
    <property type="evidence" value="ECO:0007669"/>
    <property type="project" value="UniProtKB-ARBA"/>
</dbReference>
<dbReference type="InterPro" id="IPR000086">
    <property type="entry name" value="NUDIX_hydrolase_dom"/>
</dbReference>
<dbReference type="OrthoDB" id="542521at2"/>
<dbReference type="Proteomes" id="UP000198426">
    <property type="component" value="Unassembled WGS sequence"/>
</dbReference>